<dbReference type="SUPFAM" id="SSF53850">
    <property type="entry name" value="Periplasmic binding protein-like II"/>
    <property type="match status" value="1"/>
</dbReference>
<evidence type="ECO:0000256" key="3">
    <source>
        <dbReference type="ARBA" id="ARBA00023125"/>
    </source>
</evidence>
<dbReference type="EMBL" id="JBHLTM010000026">
    <property type="protein sequence ID" value="MFC0684157.1"/>
    <property type="molecule type" value="Genomic_DNA"/>
</dbReference>
<accession>A0ABV6S4J4</accession>
<keyword evidence="3" id="KW-0238">DNA-binding</keyword>
<dbReference type="Pfam" id="PF00126">
    <property type="entry name" value="HTH_1"/>
    <property type="match status" value="1"/>
</dbReference>
<protein>
    <submittedName>
        <fullName evidence="6">LysR family transcriptional regulator</fullName>
    </submittedName>
</protein>
<dbReference type="PRINTS" id="PR00039">
    <property type="entry name" value="HTHLYSR"/>
</dbReference>
<dbReference type="Pfam" id="PF03466">
    <property type="entry name" value="LysR_substrate"/>
    <property type="match status" value="1"/>
</dbReference>
<comment type="similarity">
    <text evidence="1">Belongs to the LysR transcriptional regulatory family.</text>
</comment>
<comment type="caution">
    <text evidence="6">The sequence shown here is derived from an EMBL/GenBank/DDBJ whole genome shotgun (WGS) entry which is preliminary data.</text>
</comment>
<dbReference type="InterPro" id="IPR036390">
    <property type="entry name" value="WH_DNA-bd_sf"/>
</dbReference>
<sequence length="322" mass="36047">MQNIDIRQLRYFLAVANERSFTRAAEQLHMTQPPLSQRIQELEVSLGLTLFERGTRPLKLTEAGKLLYERASMVMRGMQQLQVSMQNLAARKSPRFVFGLVPSTLYARLPEVIRQFREIVPQVEIGVTEMGTEEQMAALKDRRIDIGFDRIVVEDPGIRHVLARNEPLVVAVAKDHPLALQGAPVELARLCREPLIFYPSEPRPSFADLVLSAFVSHGLMPDQIQEVRELQTGLVMVAAGVGACIVPQSVRHHGRGDVAFIDIAEPISAPLLMRFRQGDTAPELRQLLTLLARLYEQWGWPIPTELARMRAASDAAVSGHVP</sequence>
<dbReference type="RefSeq" id="WP_288804303.1">
    <property type="nucleotide sequence ID" value="NZ_JBHLTM010000026.1"/>
</dbReference>
<reference evidence="6 7" key="1">
    <citation type="submission" date="2024-09" db="EMBL/GenBank/DDBJ databases">
        <authorList>
            <person name="Sun Q."/>
            <person name="Mori K."/>
        </authorList>
    </citation>
    <scope>NUCLEOTIDE SEQUENCE [LARGE SCALE GENOMIC DNA]</scope>
    <source>
        <strain evidence="6 7">CICC 11035S</strain>
    </source>
</reference>
<evidence type="ECO:0000313" key="6">
    <source>
        <dbReference type="EMBL" id="MFC0684157.1"/>
    </source>
</evidence>
<dbReference type="Proteomes" id="UP001589858">
    <property type="component" value="Unassembled WGS sequence"/>
</dbReference>
<dbReference type="PANTHER" id="PTHR30346">
    <property type="entry name" value="TRANSCRIPTIONAL DUAL REGULATOR HCAR-RELATED"/>
    <property type="match status" value="1"/>
</dbReference>
<name>A0ABV6S4J4_9SPHN</name>
<evidence type="ECO:0000256" key="4">
    <source>
        <dbReference type="ARBA" id="ARBA00023163"/>
    </source>
</evidence>
<evidence type="ECO:0000256" key="2">
    <source>
        <dbReference type="ARBA" id="ARBA00023015"/>
    </source>
</evidence>
<dbReference type="Gene3D" id="1.10.10.10">
    <property type="entry name" value="Winged helix-like DNA-binding domain superfamily/Winged helix DNA-binding domain"/>
    <property type="match status" value="1"/>
</dbReference>
<dbReference type="InterPro" id="IPR005119">
    <property type="entry name" value="LysR_subst-bd"/>
</dbReference>
<organism evidence="6 7">
    <name type="scientific">Novosphingobium clariflavum</name>
    <dbReference type="NCBI Taxonomy" id="2029884"/>
    <lineage>
        <taxon>Bacteria</taxon>
        <taxon>Pseudomonadati</taxon>
        <taxon>Pseudomonadota</taxon>
        <taxon>Alphaproteobacteria</taxon>
        <taxon>Sphingomonadales</taxon>
        <taxon>Sphingomonadaceae</taxon>
        <taxon>Novosphingobium</taxon>
    </lineage>
</organism>
<keyword evidence="7" id="KW-1185">Reference proteome</keyword>
<dbReference type="PANTHER" id="PTHR30346:SF17">
    <property type="entry name" value="LYSR FAMILY TRANSCRIPTIONAL REGULATOR"/>
    <property type="match status" value="1"/>
</dbReference>
<evidence type="ECO:0000259" key="5">
    <source>
        <dbReference type="PROSITE" id="PS50931"/>
    </source>
</evidence>
<evidence type="ECO:0000313" key="7">
    <source>
        <dbReference type="Proteomes" id="UP001589858"/>
    </source>
</evidence>
<dbReference type="InterPro" id="IPR036388">
    <property type="entry name" value="WH-like_DNA-bd_sf"/>
</dbReference>
<dbReference type="SUPFAM" id="SSF46785">
    <property type="entry name" value="Winged helix' DNA-binding domain"/>
    <property type="match status" value="1"/>
</dbReference>
<gene>
    <name evidence="6" type="ORF">ACFFF8_06090</name>
</gene>
<keyword evidence="4" id="KW-0804">Transcription</keyword>
<dbReference type="InterPro" id="IPR000847">
    <property type="entry name" value="LysR_HTH_N"/>
</dbReference>
<keyword evidence="2" id="KW-0805">Transcription regulation</keyword>
<evidence type="ECO:0000256" key="1">
    <source>
        <dbReference type="ARBA" id="ARBA00009437"/>
    </source>
</evidence>
<feature type="domain" description="HTH lysR-type" evidence="5">
    <location>
        <begin position="4"/>
        <end position="61"/>
    </location>
</feature>
<dbReference type="PROSITE" id="PS50931">
    <property type="entry name" value="HTH_LYSR"/>
    <property type="match status" value="1"/>
</dbReference>
<proteinExistence type="inferred from homology"/>
<dbReference type="Gene3D" id="3.40.190.10">
    <property type="entry name" value="Periplasmic binding protein-like II"/>
    <property type="match status" value="2"/>
</dbReference>